<dbReference type="InterPro" id="IPR000086">
    <property type="entry name" value="NUDIX_hydrolase_dom"/>
</dbReference>
<dbReference type="PROSITE" id="PS51462">
    <property type="entry name" value="NUDIX"/>
    <property type="match status" value="1"/>
</dbReference>
<evidence type="ECO:0000259" key="3">
    <source>
        <dbReference type="PROSITE" id="PS51462"/>
    </source>
</evidence>
<accession>A0A6M0H3P9</accession>
<dbReference type="Gene3D" id="3.90.79.10">
    <property type="entry name" value="Nucleoside Triphosphate Pyrophosphohydrolase"/>
    <property type="match status" value="1"/>
</dbReference>
<dbReference type="EMBL" id="JAAGPU010000006">
    <property type="protein sequence ID" value="NEU04252.1"/>
    <property type="molecule type" value="Genomic_DNA"/>
</dbReference>
<evidence type="ECO:0000256" key="1">
    <source>
        <dbReference type="ARBA" id="ARBA00001946"/>
    </source>
</evidence>
<dbReference type="PANTHER" id="PTHR43046:SF2">
    <property type="entry name" value="8-OXO-DGTP DIPHOSPHATASE-RELATED"/>
    <property type="match status" value="1"/>
</dbReference>
<dbReference type="CDD" id="cd04677">
    <property type="entry name" value="NUDIX_Hydrolase"/>
    <property type="match status" value="1"/>
</dbReference>
<dbReference type="RefSeq" id="WP_061996615.1">
    <property type="nucleotide sequence ID" value="NZ_JAAGPU010000006.1"/>
</dbReference>
<dbReference type="PRINTS" id="PR00502">
    <property type="entry name" value="NUDIXFAMILY"/>
</dbReference>
<dbReference type="AlphaFoldDB" id="A0A6M0H3P9"/>
<reference evidence="4 5" key="1">
    <citation type="submission" date="2020-02" db="EMBL/GenBank/DDBJ databases">
        <title>Genome assembly of a novel Clostridium senegalense strain.</title>
        <authorList>
            <person name="Gupta T.B."/>
            <person name="Jauregui R."/>
            <person name="Maclean P."/>
            <person name="Nawarathana A."/>
            <person name="Brightwell G."/>
        </authorList>
    </citation>
    <scope>NUCLEOTIDE SEQUENCE [LARGE SCALE GENOMIC DNA]</scope>
    <source>
        <strain evidence="4 5">AGRFS4</strain>
    </source>
</reference>
<dbReference type="Proteomes" id="UP000481872">
    <property type="component" value="Unassembled WGS sequence"/>
</dbReference>
<evidence type="ECO:0000256" key="2">
    <source>
        <dbReference type="ARBA" id="ARBA00022801"/>
    </source>
</evidence>
<dbReference type="GO" id="GO:0016787">
    <property type="term" value="F:hydrolase activity"/>
    <property type="evidence" value="ECO:0007669"/>
    <property type="project" value="UniProtKB-KW"/>
</dbReference>
<protein>
    <submittedName>
        <fullName evidence="4">NUDIX hydrolase</fullName>
    </submittedName>
</protein>
<feature type="domain" description="Nudix hydrolase" evidence="3">
    <location>
        <begin position="16"/>
        <end position="149"/>
    </location>
</feature>
<organism evidence="4 5">
    <name type="scientific">Clostridium senegalense</name>
    <dbReference type="NCBI Taxonomy" id="1465809"/>
    <lineage>
        <taxon>Bacteria</taxon>
        <taxon>Bacillati</taxon>
        <taxon>Bacillota</taxon>
        <taxon>Clostridia</taxon>
        <taxon>Eubacteriales</taxon>
        <taxon>Clostridiaceae</taxon>
        <taxon>Clostridium</taxon>
    </lineage>
</organism>
<name>A0A6M0H3P9_9CLOT</name>
<dbReference type="Pfam" id="PF00293">
    <property type="entry name" value="NUDIX"/>
    <property type="match status" value="1"/>
</dbReference>
<dbReference type="PANTHER" id="PTHR43046">
    <property type="entry name" value="GDP-MANNOSE MANNOSYL HYDROLASE"/>
    <property type="match status" value="1"/>
</dbReference>
<dbReference type="InterPro" id="IPR015797">
    <property type="entry name" value="NUDIX_hydrolase-like_dom_sf"/>
</dbReference>
<proteinExistence type="predicted"/>
<evidence type="ECO:0000313" key="5">
    <source>
        <dbReference type="Proteomes" id="UP000481872"/>
    </source>
</evidence>
<keyword evidence="5" id="KW-1185">Reference proteome</keyword>
<evidence type="ECO:0000313" key="4">
    <source>
        <dbReference type="EMBL" id="NEU04252.1"/>
    </source>
</evidence>
<sequence>MGYIEELRSLIGHRPVILNGVSVLIIDKNNSILLQKRICPKKLWGLPGGLMELGESLEETGKREVFEETGLKVDNLKFLKVFSGKDFYLKLPNKDEFYLVNAVYYTYDFQGELILNESEGSALEFFSINDLPKEMVKSHRLFIETYISNILS</sequence>
<comment type="caution">
    <text evidence="4">The sequence shown here is derived from an EMBL/GenBank/DDBJ whole genome shotgun (WGS) entry which is preliminary data.</text>
</comment>
<gene>
    <name evidence="4" type="ORF">G3M99_05120</name>
</gene>
<dbReference type="InterPro" id="IPR020476">
    <property type="entry name" value="Nudix_hydrolase"/>
</dbReference>
<comment type="cofactor">
    <cofactor evidence="1">
        <name>Mg(2+)</name>
        <dbReference type="ChEBI" id="CHEBI:18420"/>
    </cofactor>
</comment>
<dbReference type="SUPFAM" id="SSF55811">
    <property type="entry name" value="Nudix"/>
    <property type="match status" value="1"/>
</dbReference>
<keyword evidence="2 4" id="KW-0378">Hydrolase</keyword>